<comment type="similarity">
    <text evidence="1">Belongs to the ATP-dependent AMP-binding enzyme family.</text>
</comment>
<feature type="domain" description="AMP-binding enzyme C-terminal" evidence="5">
    <location>
        <begin position="486"/>
        <end position="562"/>
    </location>
</feature>
<dbReference type="Gene3D" id="3.30.300.30">
    <property type="match status" value="1"/>
</dbReference>
<dbReference type="EMBL" id="AP025730">
    <property type="protein sequence ID" value="BDI03669.1"/>
    <property type="molecule type" value="Genomic_DNA"/>
</dbReference>
<dbReference type="InterPro" id="IPR042099">
    <property type="entry name" value="ANL_N_sf"/>
</dbReference>
<evidence type="ECO:0000256" key="2">
    <source>
        <dbReference type="ARBA" id="ARBA00022598"/>
    </source>
</evidence>
<dbReference type="InterPro" id="IPR025110">
    <property type="entry name" value="AMP-bd_C"/>
</dbReference>
<dbReference type="GO" id="GO:0016874">
    <property type="term" value="F:ligase activity"/>
    <property type="evidence" value="ECO:0007669"/>
    <property type="project" value="UniProtKB-KW"/>
</dbReference>
<dbReference type="InterPro" id="IPR045851">
    <property type="entry name" value="AMP-bd_C_sf"/>
</dbReference>
<evidence type="ECO:0000256" key="3">
    <source>
        <dbReference type="SAM" id="MobiDB-lite"/>
    </source>
</evidence>
<evidence type="ECO:0000313" key="7">
    <source>
        <dbReference type="Proteomes" id="UP001057498"/>
    </source>
</evidence>
<organism evidence="6 7">
    <name type="scientific">Sphaerotilus microaerophilus</name>
    <dbReference type="NCBI Taxonomy" id="2914710"/>
    <lineage>
        <taxon>Bacteria</taxon>
        <taxon>Pseudomonadati</taxon>
        <taxon>Pseudomonadota</taxon>
        <taxon>Betaproteobacteria</taxon>
        <taxon>Burkholderiales</taxon>
        <taxon>Sphaerotilaceae</taxon>
        <taxon>Sphaerotilus</taxon>
    </lineage>
</organism>
<dbReference type="RefSeq" id="WP_251971933.1">
    <property type="nucleotide sequence ID" value="NZ_AP025730.1"/>
</dbReference>
<dbReference type="Pfam" id="PF13193">
    <property type="entry name" value="AMP-binding_C"/>
    <property type="match status" value="1"/>
</dbReference>
<dbReference type="Gene3D" id="3.40.50.12780">
    <property type="entry name" value="N-terminal domain of ligase-like"/>
    <property type="match status" value="1"/>
</dbReference>
<dbReference type="Gene3D" id="3.40.50.980">
    <property type="match status" value="2"/>
</dbReference>
<name>A0ABN6PF73_9BURK</name>
<dbReference type="PANTHER" id="PTHR43201:SF5">
    <property type="entry name" value="MEDIUM-CHAIN ACYL-COA LIGASE ACSF2, MITOCHONDRIAL"/>
    <property type="match status" value="1"/>
</dbReference>
<keyword evidence="2 6" id="KW-0436">Ligase</keyword>
<proteinExistence type="inferred from homology"/>
<feature type="domain" description="AMP-dependent synthetase/ligase" evidence="4">
    <location>
        <begin position="366"/>
        <end position="437"/>
    </location>
</feature>
<dbReference type="InterPro" id="IPR000873">
    <property type="entry name" value="AMP-dep_synth/lig_dom"/>
</dbReference>
<dbReference type="Proteomes" id="UP001057498">
    <property type="component" value="Chromosome"/>
</dbReference>
<protein>
    <submittedName>
        <fullName evidence="6">Cyclohexanecarboxylate-CoA ligase</fullName>
    </submittedName>
</protein>
<reference evidence="6" key="1">
    <citation type="submission" date="2022-04" db="EMBL/GenBank/DDBJ databases">
        <title>Whole genome sequence of Sphaerotilus sp. FB-5.</title>
        <authorList>
            <person name="Takeda M."/>
            <person name="Narihara S."/>
            <person name="Akimoto M."/>
            <person name="Akimoto R."/>
            <person name="Nishiyashiki S."/>
            <person name="Murakami T."/>
        </authorList>
    </citation>
    <scope>NUCLEOTIDE SEQUENCE</scope>
    <source>
        <strain evidence="6">FB-5</strain>
    </source>
</reference>
<dbReference type="PROSITE" id="PS00455">
    <property type="entry name" value="AMP_BINDING"/>
    <property type="match status" value="1"/>
</dbReference>
<dbReference type="PANTHER" id="PTHR43201">
    <property type="entry name" value="ACYL-COA SYNTHETASE"/>
    <property type="match status" value="1"/>
</dbReference>
<evidence type="ECO:0000256" key="1">
    <source>
        <dbReference type="ARBA" id="ARBA00006432"/>
    </source>
</evidence>
<dbReference type="SUPFAM" id="SSF56801">
    <property type="entry name" value="Acetyl-CoA synthetase-like"/>
    <property type="match status" value="1"/>
</dbReference>
<evidence type="ECO:0000259" key="4">
    <source>
        <dbReference type="Pfam" id="PF00501"/>
    </source>
</evidence>
<feature type="region of interest" description="Disordered" evidence="3">
    <location>
        <begin position="340"/>
        <end position="364"/>
    </location>
</feature>
<accession>A0ABN6PF73</accession>
<keyword evidence="7" id="KW-1185">Reference proteome</keyword>
<dbReference type="InterPro" id="IPR020845">
    <property type="entry name" value="AMP-binding_CS"/>
</dbReference>
<feature type="domain" description="AMP-dependent synthetase/ligase" evidence="4">
    <location>
        <begin position="32"/>
        <end position="341"/>
    </location>
</feature>
<evidence type="ECO:0000313" key="6">
    <source>
        <dbReference type="EMBL" id="BDI03669.1"/>
    </source>
</evidence>
<dbReference type="Pfam" id="PF00501">
    <property type="entry name" value="AMP-binding"/>
    <property type="match status" value="2"/>
</dbReference>
<gene>
    <name evidence="6" type="ORF">CATMQ487_06390</name>
</gene>
<evidence type="ECO:0000259" key="5">
    <source>
        <dbReference type="Pfam" id="PF13193"/>
    </source>
</evidence>
<sequence length="581" mass="62747">MDFDAVLLPPRRAASVAQGFWFDRTINDDLDACVAAYPDKRALTAIQVEGGAAAPTTTCFTYRELAAMADRVAVGLARLGVSRNDVVAMQLPNWWQFTVTYLACSRLGAVLNPLMHIFRERELGFMLKHGGAKLMIVPKTFRGFDYEQMLEGLKPTLPDLQQLVVVGGSGANSYEALLSGPAWENEPDARDILTRSRPGPDDITQLIYTSGTTGEPKGVMHSANTVMANIVPYAERLRLGADDVVLMASPMAHQTGFMYGLMMPIMLRASAVLQDIWEPKKAVEVIRAEGASFTMASTPFLNDLARTVAETGQAVPTLRTFLCAGAPIPGPLVEQARSVLSGSPGRSQDPRSPSGGEHPQGAQGAYATKIVSAWGMTENGAVTLIELDDDDRLAATTDGCPLPGVDLKVVGDDGAELPRGQSGKLLVRSVSNFGGYLHRPQWNNTDADGWFDTGDLATMNEAGYIRISGRSKDVIIRGGENIPVFEVEALLYKHPGVAQVAVVAVPDERLGERACAVVVPKADQTLTLAELVDFLKAQKVALQYIPERLILREAMPSTPSGKIQKFKLREIVREMVASGQI</sequence>